<evidence type="ECO:0000256" key="1">
    <source>
        <dbReference type="PIRSR" id="PIRSR016487-1"/>
    </source>
</evidence>
<dbReference type="InterPro" id="IPR023577">
    <property type="entry name" value="CYTH_domain"/>
</dbReference>
<dbReference type="AlphaFoldDB" id="A0A4Q4KH25"/>
<feature type="domain" description="CYTH" evidence="2">
    <location>
        <begin position="2"/>
        <end position="148"/>
    </location>
</feature>
<dbReference type="InterPro" id="IPR012042">
    <property type="entry name" value="NeuTTM/CthTTM-like"/>
</dbReference>
<dbReference type="Pfam" id="PF01928">
    <property type="entry name" value="CYTH"/>
    <property type="match status" value="1"/>
</dbReference>
<dbReference type="PANTHER" id="PTHR40114">
    <property type="entry name" value="SLR0698 PROTEIN"/>
    <property type="match status" value="1"/>
</dbReference>
<reference evidence="3 4" key="1">
    <citation type="submission" date="2019-02" db="EMBL/GenBank/DDBJ databases">
        <title>Genome sequence of the sea-ice species Brumimicrobium glaciale.</title>
        <authorList>
            <person name="Bowman J.P."/>
        </authorList>
    </citation>
    <scope>NUCLEOTIDE SEQUENCE [LARGE SCALE GENOMIC DNA]</scope>
    <source>
        <strain evidence="3 4">IC156</strain>
    </source>
</reference>
<dbReference type="PROSITE" id="PS51707">
    <property type="entry name" value="CYTH"/>
    <property type="match status" value="1"/>
</dbReference>
<evidence type="ECO:0000313" key="4">
    <source>
        <dbReference type="Proteomes" id="UP000293952"/>
    </source>
</evidence>
<sequence length="148" mass="17158">MGVEIERKFLVDASKWKAVKPKLGTRISQGYIMSTPETVVRIRVTGDKGWITIKGKTKGISRLEYEYSIPKTEAEEMLKEFCPKKIIKTRYELKFDGFVWEVDEFESPKTGLILAEIELTNENEVFSLPEWIGKEVSNQPEYFNVNMI</sequence>
<evidence type="ECO:0000259" key="2">
    <source>
        <dbReference type="PROSITE" id="PS51707"/>
    </source>
</evidence>
<dbReference type="EMBL" id="SETE01000006">
    <property type="protein sequence ID" value="RYM32543.1"/>
    <property type="molecule type" value="Genomic_DNA"/>
</dbReference>
<feature type="active site" description="Proton acceptor" evidence="1">
    <location>
        <position position="31"/>
    </location>
</feature>
<dbReference type="RefSeq" id="WP_130094644.1">
    <property type="nucleotide sequence ID" value="NZ_SETE01000006.1"/>
</dbReference>
<dbReference type="SUPFAM" id="SSF55154">
    <property type="entry name" value="CYTH-like phosphatases"/>
    <property type="match status" value="1"/>
</dbReference>
<dbReference type="PIRSF" id="PIRSF016487">
    <property type="entry name" value="CYTH_UCP016487"/>
    <property type="match status" value="1"/>
</dbReference>
<dbReference type="InterPro" id="IPR033469">
    <property type="entry name" value="CYTH-like_dom_sf"/>
</dbReference>
<organism evidence="3 4">
    <name type="scientific">Brumimicrobium glaciale</name>
    <dbReference type="NCBI Taxonomy" id="200475"/>
    <lineage>
        <taxon>Bacteria</taxon>
        <taxon>Pseudomonadati</taxon>
        <taxon>Bacteroidota</taxon>
        <taxon>Flavobacteriia</taxon>
        <taxon>Flavobacteriales</taxon>
        <taxon>Crocinitomicaceae</taxon>
        <taxon>Brumimicrobium</taxon>
    </lineage>
</organism>
<evidence type="ECO:0000313" key="3">
    <source>
        <dbReference type="EMBL" id="RYM32543.1"/>
    </source>
</evidence>
<dbReference type="PANTHER" id="PTHR40114:SF1">
    <property type="entry name" value="SLR0698 PROTEIN"/>
    <property type="match status" value="1"/>
</dbReference>
<dbReference type="OrthoDB" id="9805588at2"/>
<dbReference type="Proteomes" id="UP000293952">
    <property type="component" value="Unassembled WGS sequence"/>
</dbReference>
<name>A0A4Q4KH25_9FLAO</name>
<gene>
    <name evidence="3" type="ORF">ERX46_14825</name>
</gene>
<accession>A0A4Q4KH25</accession>
<proteinExistence type="predicted"/>
<dbReference type="CDD" id="cd07891">
    <property type="entry name" value="CYTH-like_CthTTM-like_1"/>
    <property type="match status" value="1"/>
</dbReference>
<keyword evidence="4" id="KW-1185">Reference proteome</keyword>
<comment type="caution">
    <text evidence="3">The sequence shown here is derived from an EMBL/GenBank/DDBJ whole genome shotgun (WGS) entry which is preliminary data.</text>
</comment>
<dbReference type="Gene3D" id="2.40.320.10">
    <property type="entry name" value="Hypothetical Protein Pfu-838710-001"/>
    <property type="match status" value="1"/>
</dbReference>
<dbReference type="SMART" id="SM01118">
    <property type="entry name" value="CYTH"/>
    <property type="match status" value="1"/>
</dbReference>
<protein>
    <submittedName>
        <fullName evidence="3">CYTH domain-containing protein</fullName>
    </submittedName>
</protein>